<dbReference type="EMBL" id="QENY01000002">
    <property type="protein sequence ID" value="PVX58660.1"/>
    <property type="molecule type" value="Genomic_DNA"/>
</dbReference>
<evidence type="ECO:0000313" key="3">
    <source>
        <dbReference type="Proteomes" id="UP000245870"/>
    </source>
</evidence>
<keyword evidence="1" id="KW-0732">Signal</keyword>
<feature type="signal peptide" evidence="1">
    <location>
        <begin position="1"/>
        <end position="19"/>
    </location>
</feature>
<comment type="caution">
    <text evidence="2">The sequence shown here is derived from an EMBL/GenBank/DDBJ whole genome shotgun (WGS) entry which is preliminary data.</text>
</comment>
<keyword evidence="3" id="KW-1185">Reference proteome</keyword>
<protein>
    <recommendedName>
        <fullName evidence="4">Outer membrane protein with beta-barrel domain</fullName>
    </recommendedName>
</protein>
<evidence type="ECO:0000256" key="1">
    <source>
        <dbReference type="SAM" id="SignalP"/>
    </source>
</evidence>
<name>A0A2U0UM29_9BACT</name>
<gene>
    <name evidence="2" type="ORF">C7379_102179</name>
</gene>
<feature type="chain" id="PRO_5015731345" description="Outer membrane protein with beta-barrel domain" evidence="1">
    <location>
        <begin position="20"/>
        <end position="310"/>
    </location>
</feature>
<organism evidence="2 3">
    <name type="scientific">Hallella colorans</name>
    <dbReference type="NCBI Taxonomy" id="1703337"/>
    <lineage>
        <taxon>Bacteria</taxon>
        <taxon>Pseudomonadati</taxon>
        <taxon>Bacteroidota</taxon>
        <taxon>Bacteroidia</taxon>
        <taxon>Bacteroidales</taxon>
        <taxon>Prevotellaceae</taxon>
        <taxon>Hallella</taxon>
    </lineage>
</organism>
<dbReference type="AlphaFoldDB" id="A0A2U0UM29"/>
<dbReference type="Proteomes" id="UP000245870">
    <property type="component" value="Unassembled WGS sequence"/>
</dbReference>
<proteinExistence type="predicted"/>
<evidence type="ECO:0000313" key="2">
    <source>
        <dbReference type="EMBL" id="PVX58660.1"/>
    </source>
</evidence>
<reference evidence="2 3" key="1">
    <citation type="submission" date="2018-05" db="EMBL/GenBank/DDBJ databases">
        <title>Genomic Encyclopedia of Type Strains, Phase IV (KMG-IV): sequencing the most valuable type-strain genomes for metagenomic binning, comparative biology and taxonomic classification.</title>
        <authorList>
            <person name="Goeker M."/>
        </authorList>
    </citation>
    <scope>NUCLEOTIDE SEQUENCE [LARGE SCALE GENOMIC DNA]</scope>
    <source>
        <strain evidence="2 3">DSM 100333</strain>
    </source>
</reference>
<dbReference type="OrthoDB" id="1061717at2"/>
<accession>A0A2U0UM29</accession>
<evidence type="ECO:0008006" key="4">
    <source>
        <dbReference type="Google" id="ProtNLM"/>
    </source>
</evidence>
<sequence length="310" mass="34187">MNKYLLIIIGCLVSCHAMAQGRPFPIVDLPSSANSLAMGGTTTLREGGCYPYTQPCNIFMTNDTTISADYQLGYIDNAEYVNNYIWHTLTVTWRREKQAIGVGMRYLDMGKLKQNVDKNMKQMPPNSKCMYSVSFDMGYALQFNSNLSIYVTGALMSEKTLMTTNGCALNAGAAYSTHWHSMASSVALGIRNVGFYSYQNTTKMLTPLVYAGGNISLPTWSDQKLTIAAEGGYYRGNGRVKNSGTLSIGTAYCVWRYLSLQMGAHWGDEDNYVAYGLNARFGKMTIETSMKTPITANVGKMYMAGVGLIF</sequence>
<dbReference type="RefSeq" id="WP_133241855.1">
    <property type="nucleotide sequence ID" value="NZ_QENY01000002.1"/>
</dbReference>